<reference evidence="1 2" key="1">
    <citation type="journal article" date="2018" name="Sci. Rep.">
        <title>Genomic signatures of local adaptation to the degree of environmental predictability in rotifers.</title>
        <authorList>
            <person name="Franch-Gras L."/>
            <person name="Hahn C."/>
            <person name="Garcia-Roger E.M."/>
            <person name="Carmona M.J."/>
            <person name="Serra M."/>
            <person name="Gomez A."/>
        </authorList>
    </citation>
    <scope>NUCLEOTIDE SEQUENCE [LARGE SCALE GENOMIC DNA]</scope>
    <source>
        <strain evidence="1">HYR1</strain>
    </source>
</reference>
<evidence type="ECO:0000313" key="1">
    <source>
        <dbReference type="EMBL" id="RNA19924.1"/>
    </source>
</evidence>
<proteinExistence type="predicted"/>
<accession>A0A3M7R931</accession>
<sequence>NIFSIFSSRLALKSEKKEDHELILRKSIHHIKSSSSKLRRLILANQILVSQNLHYWLTMQSITRGTSKPLRAL</sequence>
<comment type="caution">
    <text evidence="1">The sequence shown here is derived from an EMBL/GenBank/DDBJ whole genome shotgun (WGS) entry which is preliminary data.</text>
</comment>
<evidence type="ECO:0000313" key="2">
    <source>
        <dbReference type="Proteomes" id="UP000276133"/>
    </source>
</evidence>
<dbReference type="Proteomes" id="UP000276133">
    <property type="component" value="Unassembled WGS sequence"/>
</dbReference>
<feature type="non-terminal residue" evidence="1">
    <location>
        <position position="1"/>
    </location>
</feature>
<dbReference type="AlphaFoldDB" id="A0A3M7R931"/>
<gene>
    <name evidence="1" type="ORF">BpHYR1_027035</name>
</gene>
<organism evidence="1 2">
    <name type="scientific">Brachionus plicatilis</name>
    <name type="common">Marine rotifer</name>
    <name type="synonym">Brachionus muelleri</name>
    <dbReference type="NCBI Taxonomy" id="10195"/>
    <lineage>
        <taxon>Eukaryota</taxon>
        <taxon>Metazoa</taxon>
        <taxon>Spiralia</taxon>
        <taxon>Gnathifera</taxon>
        <taxon>Rotifera</taxon>
        <taxon>Eurotatoria</taxon>
        <taxon>Monogononta</taxon>
        <taxon>Pseudotrocha</taxon>
        <taxon>Ploima</taxon>
        <taxon>Brachionidae</taxon>
        <taxon>Brachionus</taxon>
    </lineage>
</organism>
<name>A0A3M7R931_BRAPC</name>
<protein>
    <submittedName>
        <fullName evidence="1">Uncharacterized protein</fullName>
    </submittedName>
</protein>
<dbReference type="EMBL" id="REGN01003946">
    <property type="protein sequence ID" value="RNA19924.1"/>
    <property type="molecule type" value="Genomic_DNA"/>
</dbReference>
<keyword evidence="2" id="KW-1185">Reference proteome</keyword>